<feature type="repeat" description="WD" evidence="3">
    <location>
        <begin position="1031"/>
        <end position="1075"/>
    </location>
</feature>
<dbReference type="SUPFAM" id="SSF50978">
    <property type="entry name" value="WD40 repeat-like"/>
    <property type="match status" value="1"/>
</dbReference>
<dbReference type="PROSITE" id="PS50294">
    <property type="entry name" value="WD_REPEATS_REGION"/>
    <property type="match status" value="2"/>
</dbReference>
<evidence type="ECO:0000313" key="5">
    <source>
        <dbReference type="Proteomes" id="UP000559182"/>
    </source>
</evidence>
<proteinExistence type="predicted"/>
<feature type="repeat" description="WD" evidence="3">
    <location>
        <begin position="1210"/>
        <end position="1254"/>
    </location>
</feature>
<gene>
    <name evidence="4" type="ORF">FHU39_001893</name>
</gene>
<dbReference type="InterPro" id="IPR001680">
    <property type="entry name" value="WD40_rpt"/>
</dbReference>
<evidence type="ECO:0000256" key="1">
    <source>
        <dbReference type="ARBA" id="ARBA00022574"/>
    </source>
</evidence>
<comment type="caution">
    <text evidence="4">The sequence shown here is derived from an EMBL/GenBank/DDBJ whole genome shotgun (WGS) entry which is preliminary data.</text>
</comment>
<sequence length="1514" mass="160717">MNEQHGQTGAEPARALGLVAPKLPDDMPEFESLEHLLPEVTTLREVLERYGFEVDFQTVSGVAAKDAVSDVLDGAGRLRVVYVFGHAVVTTRTKELLFYGIDGAGVPVAEWMNAVERAVETNAGDGSALTLFVLDICHAGKVSELPWMTSGADEHTRAWFIAASDSEESAFDARLTKALAQALRAAEVGDLGIDPTVEFVPWVTLRDEILRIVEEAGASGIRQRVRSTLLDRTINPPFFRNPRYRPAPDSARQVVGGLDELLAEIVDSVDFGVDPAHFVERASPMMIDRRVSYFAGRSRQLRWLAERIERPDSPGMHVVTGSPGSGKSALLGMAVCAIHPVIREHTQYIAAATAERFTVAGRFAAVHARGRSVSEIAESIARQLDLGGQVSSGETLIDALTGGSTPVIVVDAVDEASDPETLVADLLEPLARGSAGSDHARAKLIVGTRSGPQWEMATSLLTTAAGNVLDLDDDPARSLEDVREFVRRVLVDTPAYEAVASQVADAVHDRLASSDDALAHGAFLVARLYLTHLRANPVLAESFRSDPRSLEIPTSLAEVIELDLAGQEDPGRARAILSALSWAKGDGMPLQQVDAIARRFLGVEWAASPSATSDLLDSDVLRFYQRRSVDTDGRTLYRLFHQGLADYLRTRPQPAEQVDERTLSGEVFDAIVRSIAGSSNRPNWRTAPAYLSRHALGHAIDAARERTVLGNVDYLVSASLPHVLDDLGVAPAPVRVCEGAELLRLAGMVGPVEGDERRVLLTLLARQNGFATIADELQRDAEAGEWSPSWASGSASRGPRQILDGHSGPVLALAAAAVPDSDTWRAVAVTGSADRTAAVWDLTSGELLHVLTGHDGPVLAVAIAVLPDGTAVVATASADGKATVWDASTGQPLRDLIGHREAVRQVHIVERPGATPLVITGGADRSVMVWDLSTGERLHRLYGHGRGSMATTTLPDGTPVVVTVGTGSVAMVWNVETGELRHRLYGHGKGAVGGGVATAWLPDGTPVAVAAGSGRSVIVWDLVTGGKLHQLQGHSRHVSAIATTYLPDRTAIAVTAGGDGRVLVWNLLTGRQLHTLTGHMSGVLAVAATALPDRTPIAVTTSRDHAVIAWDLRTGRRLLSMSDRSRSVLGVAASTLPDHTPVAVTGGDERAATVWELLSGTERRTIDGHVGSVRALAIARDDNRSLIVTGSTDRTAIVWDVATGERLHTLQGHSGSVRTVATSTLPDRTPVVVTPASGRSAAVWDLRTGERLSTLTGEKNSMRVAVTTALPDGRSIVLTAGASDTAAVWDLSTGQRLHRLGGHGGDAVPVVRIAHLHDGTPVAITVGADGVARVWDLVTGRRMHSWAGRGGGAIRLVGTTALPDQRLVAVRAGIDPDTWVWDVASGSRLHRLQGIPRPVRAVATTKLPDQTAVVLSATTDQTLTVSDAASGELIRTLTGREGRELRALTTAVLPDGSPIAIVADTNGGISVRDVSTGAERQRLALPQGPSVMVTSDRLLATAFGNDICCWELLW</sequence>
<evidence type="ECO:0000313" key="4">
    <source>
        <dbReference type="EMBL" id="MBB2891909.1"/>
    </source>
</evidence>
<evidence type="ECO:0000256" key="3">
    <source>
        <dbReference type="PROSITE-ProRule" id="PRU00221"/>
    </source>
</evidence>
<keyword evidence="5" id="KW-1185">Reference proteome</keyword>
<dbReference type="EMBL" id="JACHVQ010000001">
    <property type="protein sequence ID" value="MBB2891909.1"/>
    <property type="molecule type" value="Genomic_DNA"/>
</dbReference>
<organism evidence="4 5">
    <name type="scientific">Flexivirga oryzae</name>
    <dbReference type="NCBI Taxonomy" id="1794944"/>
    <lineage>
        <taxon>Bacteria</taxon>
        <taxon>Bacillati</taxon>
        <taxon>Actinomycetota</taxon>
        <taxon>Actinomycetes</taxon>
        <taxon>Micrococcales</taxon>
        <taxon>Dermacoccaceae</taxon>
        <taxon>Flexivirga</taxon>
    </lineage>
</organism>
<dbReference type="InterPro" id="IPR015943">
    <property type="entry name" value="WD40/YVTN_repeat-like_dom_sf"/>
</dbReference>
<dbReference type="InterPro" id="IPR019775">
    <property type="entry name" value="WD40_repeat_CS"/>
</dbReference>
<accession>A0A839N578</accession>
<dbReference type="SUPFAM" id="SSF50969">
    <property type="entry name" value="YVTN repeat-like/Quinoprotein amine dehydrogenase"/>
    <property type="match status" value="1"/>
</dbReference>
<feature type="repeat" description="WD" evidence="3">
    <location>
        <begin position="896"/>
        <end position="940"/>
    </location>
</feature>
<dbReference type="InterPro" id="IPR050995">
    <property type="entry name" value="WD-F-box_domain-protein"/>
</dbReference>
<dbReference type="InterPro" id="IPR036322">
    <property type="entry name" value="WD40_repeat_dom_sf"/>
</dbReference>
<name>A0A839N578_9MICO</name>
<dbReference type="InterPro" id="IPR020472">
    <property type="entry name" value="WD40_PAC1"/>
</dbReference>
<evidence type="ECO:0000256" key="2">
    <source>
        <dbReference type="ARBA" id="ARBA00022737"/>
    </source>
</evidence>
<dbReference type="SUPFAM" id="SSF50998">
    <property type="entry name" value="Quinoprotein alcohol dehydrogenase-like"/>
    <property type="match status" value="1"/>
</dbReference>
<dbReference type="PANTHER" id="PTHR14604">
    <property type="entry name" value="WD40 REPEAT PF20"/>
    <property type="match status" value="1"/>
</dbReference>
<keyword evidence="1 3" id="KW-0853">WD repeat</keyword>
<dbReference type="InterPro" id="IPR011044">
    <property type="entry name" value="Quino_amine_DH_bsu"/>
</dbReference>
<feature type="repeat" description="WD" evidence="3">
    <location>
        <begin position="1166"/>
        <end position="1209"/>
    </location>
</feature>
<dbReference type="SMART" id="SM00320">
    <property type="entry name" value="WD40"/>
    <property type="match status" value="14"/>
</dbReference>
<dbReference type="SUPFAM" id="SSF52540">
    <property type="entry name" value="P-loop containing nucleoside triphosphate hydrolases"/>
    <property type="match status" value="1"/>
</dbReference>
<dbReference type="Gene3D" id="2.130.10.10">
    <property type="entry name" value="YVTN repeat-like/Quinoprotein amine dehydrogenase"/>
    <property type="match status" value="4"/>
</dbReference>
<dbReference type="PROSITE" id="PS50082">
    <property type="entry name" value="WD_REPEATS_2"/>
    <property type="match status" value="7"/>
</dbReference>
<dbReference type="PROSITE" id="PS00678">
    <property type="entry name" value="WD_REPEATS_1"/>
    <property type="match status" value="6"/>
</dbReference>
<feature type="repeat" description="WD" evidence="3">
    <location>
        <begin position="1076"/>
        <end position="1120"/>
    </location>
</feature>
<dbReference type="PRINTS" id="PR00320">
    <property type="entry name" value="GPROTEINBRPT"/>
</dbReference>
<protein>
    <submittedName>
        <fullName evidence="4">WD40 repeat protein</fullName>
    </submittedName>
</protein>
<dbReference type="Proteomes" id="UP000559182">
    <property type="component" value="Unassembled WGS sequence"/>
</dbReference>
<feature type="repeat" description="WD" evidence="3">
    <location>
        <begin position="803"/>
        <end position="850"/>
    </location>
</feature>
<dbReference type="RefSeq" id="WP_183320110.1">
    <property type="nucleotide sequence ID" value="NZ_JACHVQ010000001.1"/>
</dbReference>
<dbReference type="PANTHER" id="PTHR14604:SF4">
    <property type="entry name" value="F-BOX DOMAIN-CONTAINING PROTEIN"/>
    <property type="match status" value="1"/>
</dbReference>
<feature type="repeat" description="WD" evidence="3">
    <location>
        <begin position="851"/>
        <end position="895"/>
    </location>
</feature>
<dbReference type="Pfam" id="PF00400">
    <property type="entry name" value="WD40"/>
    <property type="match status" value="6"/>
</dbReference>
<reference evidence="4 5" key="1">
    <citation type="submission" date="2020-08" db="EMBL/GenBank/DDBJ databases">
        <title>Sequencing the genomes of 1000 actinobacteria strains.</title>
        <authorList>
            <person name="Klenk H.-P."/>
        </authorList>
    </citation>
    <scope>NUCLEOTIDE SEQUENCE [LARGE SCALE GENOMIC DNA]</scope>
    <source>
        <strain evidence="4 5">DSM 105369</strain>
    </source>
</reference>
<dbReference type="InterPro" id="IPR011047">
    <property type="entry name" value="Quinoprotein_ADH-like_sf"/>
</dbReference>
<dbReference type="Gene3D" id="3.40.50.300">
    <property type="entry name" value="P-loop containing nucleotide triphosphate hydrolases"/>
    <property type="match status" value="1"/>
</dbReference>
<dbReference type="CDD" id="cd00200">
    <property type="entry name" value="WD40"/>
    <property type="match status" value="2"/>
</dbReference>
<dbReference type="InterPro" id="IPR027417">
    <property type="entry name" value="P-loop_NTPase"/>
</dbReference>
<keyword evidence="2" id="KW-0677">Repeat</keyword>